<dbReference type="Proteomes" id="UP001595818">
    <property type="component" value="Unassembled WGS sequence"/>
</dbReference>
<name>A0ABV9SXM0_9BACT</name>
<dbReference type="PRINTS" id="PR01543">
    <property type="entry name" value="ANATRNSFRASE"/>
</dbReference>
<evidence type="ECO:0000313" key="3">
    <source>
        <dbReference type="EMBL" id="MFC4870800.1"/>
    </source>
</evidence>
<dbReference type="Gene3D" id="3.30.2140.10">
    <property type="entry name" value="Arylamine N-acetyltransferase"/>
    <property type="match status" value="1"/>
</dbReference>
<dbReference type="PANTHER" id="PTHR11786">
    <property type="entry name" value="N-HYDROXYARYLAMINE O-ACETYLTRANSFERASE"/>
    <property type="match status" value="1"/>
</dbReference>
<evidence type="ECO:0000313" key="4">
    <source>
        <dbReference type="Proteomes" id="UP001595818"/>
    </source>
</evidence>
<dbReference type="RefSeq" id="WP_377061681.1">
    <property type="nucleotide sequence ID" value="NZ_JBHSJJ010000002.1"/>
</dbReference>
<dbReference type="InterPro" id="IPR038765">
    <property type="entry name" value="Papain-like_cys_pep_sf"/>
</dbReference>
<dbReference type="InterPro" id="IPR001447">
    <property type="entry name" value="Arylamine_N-AcTrfase"/>
</dbReference>
<gene>
    <name evidence="3" type="ORF">ACFPFU_03820</name>
</gene>
<proteinExistence type="inferred from homology"/>
<organism evidence="3 4">
    <name type="scientific">Negadavirga shengliensis</name>
    <dbReference type="NCBI Taxonomy" id="1389218"/>
    <lineage>
        <taxon>Bacteria</taxon>
        <taxon>Pseudomonadati</taxon>
        <taxon>Bacteroidota</taxon>
        <taxon>Cytophagia</taxon>
        <taxon>Cytophagales</taxon>
        <taxon>Cyclobacteriaceae</taxon>
        <taxon>Negadavirga</taxon>
    </lineage>
</organism>
<dbReference type="Pfam" id="PF00797">
    <property type="entry name" value="Acetyltransf_2"/>
    <property type="match status" value="1"/>
</dbReference>
<dbReference type="Gene3D" id="2.40.128.150">
    <property type="entry name" value="Cysteine proteinases"/>
    <property type="match status" value="1"/>
</dbReference>
<comment type="similarity">
    <text evidence="1 2">Belongs to the arylamine N-acetyltransferase family.</text>
</comment>
<dbReference type="PANTHER" id="PTHR11786:SF0">
    <property type="entry name" value="ARYLAMINE N-ACETYLTRANSFERASE 4-RELATED"/>
    <property type="match status" value="1"/>
</dbReference>
<accession>A0ABV9SXM0</accession>
<comment type="caution">
    <text evidence="3">The sequence shown here is derived from an EMBL/GenBank/DDBJ whole genome shotgun (WGS) entry which is preliminary data.</text>
</comment>
<protein>
    <submittedName>
        <fullName evidence="3">Arylamine N-acetyltransferase</fullName>
    </submittedName>
</protein>
<dbReference type="EMBL" id="JBHSJJ010000002">
    <property type="protein sequence ID" value="MFC4870800.1"/>
    <property type="molecule type" value="Genomic_DNA"/>
</dbReference>
<keyword evidence="4" id="KW-1185">Reference proteome</keyword>
<sequence>MKPSIPIKKPLLHLFQGDFDPQILTAYFEKIGFVDKPGVTLKCLKLLHALHPQAIPFENLSPLLGLPVSLEGKALWLKFVKEGRGGYCFEHNLMFGNVLKSLGFEARGLSARVFWEVGEDEVKPRDHMLLLVEAAGKRYIADVGFGGISLTAPLELNYIGIQKTSHESYRVTLEGDFYYLEILIKQKWRLMYRFTLEEQLLPDYDVVSWYLCTHEKSIFTRDLMVARCTSWGRYSLFNNRLSTYHLDGTSDKKFLSSVAQLKEVLEVVFLIDLPRHKELDRKLGTLLKEK</sequence>
<evidence type="ECO:0000256" key="2">
    <source>
        <dbReference type="RuleBase" id="RU003452"/>
    </source>
</evidence>
<dbReference type="SUPFAM" id="SSF54001">
    <property type="entry name" value="Cysteine proteinases"/>
    <property type="match status" value="1"/>
</dbReference>
<reference evidence="4" key="1">
    <citation type="journal article" date="2019" name="Int. J. Syst. Evol. Microbiol.">
        <title>The Global Catalogue of Microorganisms (GCM) 10K type strain sequencing project: providing services to taxonomists for standard genome sequencing and annotation.</title>
        <authorList>
            <consortium name="The Broad Institute Genomics Platform"/>
            <consortium name="The Broad Institute Genome Sequencing Center for Infectious Disease"/>
            <person name="Wu L."/>
            <person name="Ma J."/>
        </authorList>
    </citation>
    <scope>NUCLEOTIDE SEQUENCE [LARGE SCALE GENOMIC DNA]</scope>
    <source>
        <strain evidence="4">CGMCC 4.7466</strain>
    </source>
</reference>
<evidence type="ECO:0000256" key="1">
    <source>
        <dbReference type="ARBA" id="ARBA00006547"/>
    </source>
</evidence>